<protein>
    <submittedName>
        <fullName evidence="2">Uncharacterized protein</fullName>
    </submittedName>
</protein>
<gene>
    <name evidence="2" type="ORF">SO802_021533</name>
</gene>
<dbReference type="AlphaFoldDB" id="A0AAW2CH40"/>
<name>A0AAW2CH40_9ROSI</name>
<sequence>MCTKTTLPKHVNELRGVEEGCRKVDYVFYFRPLTIHSSIGCHEEYVNVATKKWDIAGDFWNESDIRRGVGILENPTLTLDEPELEAMVIGNASTSVTTSQSEVQSEAIDLDNEDDGCI</sequence>
<proteinExistence type="predicted"/>
<evidence type="ECO:0000256" key="1">
    <source>
        <dbReference type="SAM" id="MobiDB-lite"/>
    </source>
</evidence>
<evidence type="ECO:0000313" key="3">
    <source>
        <dbReference type="Proteomes" id="UP001459277"/>
    </source>
</evidence>
<feature type="compositionally biased region" description="Low complexity" evidence="1">
    <location>
        <begin position="95"/>
        <end position="106"/>
    </location>
</feature>
<accession>A0AAW2CH40</accession>
<comment type="caution">
    <text evidence="2">The sequence shown here is derived from an EMBL/GenBank/DDBJ whole genome shotgun (WGS) entry which is preliminary data.</text>
</comment>
<dbReference type="Proteomes" id="UP001459277">
    <property type="component" value="Unassembled WGS sequence"/>
</dbReference>
<dbReference type="EMBL" id="JAZDWU010000007">
    <property type="protein sequence ID" value="KAK9996847.1"/>
    <property type="molecule type" value="Genomic_DNA"/>
</dbReference>
<evidence type="ECO:0000313" key="2">
    <source>
        <dbReference type="EMBL" id="KAK9996847.1"/>
    </source>
</evidence>
<organism evidence="2 3">
    <name type="scientific">Lithocarpus litseifolius</name>
    <dbReference type="NCBI Taxonomy" id="425828"/>
    <lineage>
        <taxon>Eukaryota</taxon>
        <taxon>Viridiplantae</taxon>
        <taxon>Streptophyta</taxon>
        <taxon>Embryophyta</taxon>
        <taxon>Tracheophyta</taxon>
        <taxon>Spermatophyta</taxon>
        <taxon>Magnoliopsida</taxon>
        <taxon>eudicotyledons</taxon>
        <taxon>Gunneridae</taxon>
        <taxon>Pentapetalae</taxon>
        <taxon>rosids</taxon>
        <taxon>fabids</taxon>
        <taxon>Fagales</taxon>
        <taxon>Fagaceae</taxon>
        <taxon>Lithocarpus</taxon>
    </lineage>
</organism>
<keyword evidence="3" id="KW-1185">Reference proteome</keyword>
<feature type="region of interest" description="Disordered" evidence="1">
    <location>
        <begin position="95"/>
        <end position="118"/>
    </location>
</feature>
<reference evidence="2 3" key="1">
    <citation type="submission" date="2024-01" db="EMBL/GenBank/DDBJ databases">
        <title>A telomere-to-telomere, gap-free genome of sweet tea (Lithocarpus litseifolius).</title>
        <authorList>
            <person name="Zhou J."/>
        </authorList>
    </citation>
    <scope>NUCLEOTIDE SEQUENCE [LARGE SCALE GENOMIC DNA]</scope>
    <source>
        <strain evidence="2">Zhou-2022a</strain>
        <tissue evidence="2">Leaf</tissue>
    </source>
</reference>
<feature type="compositionally biased region" description="Acidic residues" evidence="1">
    <location>
        <begin position="108"/>
        <end position="118"/>
    </location>
</feature>